<dbReference type="InterPro" id="IPR001849">
    <property type="entry name" value="PH_domain"/>
</dbReference>
<evidence type="ECO:0000256" key="1">
    <source>
        <dbReference type="ARBA" id="ARBA00022468"/>
    </source>
</evidence>
<evidence type="ECO:0000256" key="3">
    <source>
        <dbReference type="SAM" id="MobiDB-lite"/>
    </source>
</evidence>
<dbReference type="InterPro" id="IPR000651">
    <property type="entry name" value="Ras-like_Gua-exchang_fac_N"/>
</dbReference>
<dbReference type="Gene3D" id="2.30.29.30">
    <property type="entry name" value="Pleckstrin-homology domain (PH domain)/Phosphotyrosine-binding domain (PTB)"/>
    <property type="match status" value="1"/>
</dbReference>
<dbReference type="PANTHER" id="PTHR23176">
    <property type="entry name" value="RHO/RAC/CDC GTPASE-ACTIVATING PROTEIN"/>
    <property type="match status" value="1"/>
</dbReference>
<dbReference type="PROSITE" id="PS50238">
    <property type="entry name" value="RHOGAP"/>
    <property type="match status" value="1"/>
</dbReference>
<keyword evidence="10" id="KW-1185">Reference proteome</keyword>
<feature type="domain" description="Ras-GEF" evidence="6">
    <location>
        <begin position="687"/>
        <end position="992"/>
    </location>
</feature>
<keyword evidence="2" id="KW-0344">Guanine-nucleotide releasing factor</keyword>
<feature type="domain" description="N-terminal Ras-GEF" evidence="7">
    <location>
        <begin position="1195"/>
        <end position="1378"/>
    </location>
</feature>
<dbReference type="OrthoDB" id="79452at2759"/>
<proteinExistence type="predicted"/>
<dbReference type="InterPro" id="IPR001895">
    <property type="entry name" value="RASGEF_cat_dom"/>
</dbReference>
<sequence>MNSMLKKTKNKKNSDKSSESTTPSRTSVDSRSNDNSSNNENTHSMAIALPNRSSAANVALTLLLSKALPVVARAHKAFTSKKPKQIKRNPNGSEEQLIKEENPSQENHITVVASGNSSIYSSNDKRLSRSLDAIPIDTTSRSEHMRLLATNCRRLVFNMLIIPSQLLSPITFIVIIIPNSRGWKVYRVILRGSKLYFYKPPSEEVLKTFFEASKNNNNNNDNKDFISGNEISSNLSPITENERGMDLNPANFDSNLRTLIFEDSTNGQDWDTKSVNSTRGITDKDNNNDNNSANRQGKGYFTKWKLDGCYPIHNVDVIPDPNLTSGYSPYIAPSSQPNYFSSTQRVNDDNSSINSFSSNVSAAQNTPSSSGTFLYLSIMDGEQEQYRVFCISSSEKRKLWAAKLFAAKEASLRKMVRLKSPSEISNEKMPILSSNETSENYNGIIATSIPVNFEKTDLGSPGLRRGRAFWGTGKHFELVTKELPYQQSQSINIFENPEQLYQESNDQPKTERCIRGGSIDSLIHEMVFQTQKGERDNDEYLYAFLLTYPLFTDVHYIFRELRRYARFHLENDESSESKAISKRLITILETWCLCFDADLAKEETFNEMIVTVDQELIRNNVPGAENLKKLIQAKRVRIEEELSKTTFTSSPPSPQFSQDYSDQEPTSLDLSNLLITGLTPALFLKMQPEELAQQLYIYHFAEFRRFNPARDLKSFIPSSTTMNNGENPLNFTATKPHFITRLILHHLLIATQQSAYAPRRPSLLIHWIRTGVECKVLGDMVGWMAVVSGVCSPGVVRLKETWKRVPEQWRKVIVNEWAPILLDCGGMEGDVDSSKLSSLLLYQNEDRSPSTQVIPYLGLITLNLERIYNSIPAFIDRPGASATNIIASGSRNGSRANRTNSINGLPGIINFEKYWKIYDLIFQAFEIEQLFSSGDSVVTAINNRLKIIESSICPFTAKPQLQKYFQHLNTIPASSSLDAWQLFESSLACEPRVHGQYLESNARQRKSHSAYFPLLFTEVIPSNRLFERKAFLDASGALGRKPSNSSINYENNNGNATLTNTSLPSPNTTSKRTTSLPPAKIGPLTSTTWNTGLDLVTRNWLGGFVQSRGCDNVLLKSMKDIAGVDEILLFVKDGELVFKSIRDATGSRPQSIVESSPPSKRNSFIALAYHQLSSSTTSLGSNNNASGNNNDESSLMVVVKAGTLERLLDVLINGVASYSTSVVDDNGEPPLIIAKQGQLTINSAEYMATFFATYRSFCSASMLLDNLKKRFMNAKNLAKYPQDSIPNITAMKEKESESSETKYDWKMIATIQTRILSVLEYWIQESFHDFLDDLPLKNRMMHFIDEFNVEVDQWSNLVNDDESSRYAEEVKALVLSLKRLALLRSYEPSCDIKDGKSIALMDAILKAEKAIDTNNNINSNVRDDVTDLPPIVQSIENNNFADLLDSIDLLVLELFESVSPKDWILAFEILETQSAEVLGWYQKKQTSWIPDDELVITDIFTTLYQTNWVRNNKDSVLNVLPPSIQALIRLHYGIRNWTIHEITSTHIDFQSRAKRIDSLLNMISLSRKRMTRRSVPSFVESAIVGGLISPESRLFIRAWLEVANQRNCSLETLEPMLEICCNIPDMSFESDKLINFDKRRYVYNLIQIFVRSQLDLVERAEHRHPIIDVRFLKINNNSLQLKIGKTDLRVLKEISAKEAFNMKLVNKSSKQQLFNKLLNEQQEKLKRDQKEREKLVKEIRETQHKLQKQKNEEARLLEKRSKEQKQQQQQHQPDQLHHNGSLLVINLINSQTSVDYGLAQKESVFRIVSEEGGQYLFQALNDEDMHDWICKITESAKEAAARRLTVFEADAAHDDGGKNSNDKDIDIDLPPKTRGSVYGKAISTLMRNGEIPILVEKCISEIEKRGLNEVGIYRVPGSQTAINNLQKAFNTNAHLVDLSADEYSDINVVADALKLFFRSLPEPLMTYKLYDDFIQAAGLEDHDQRSHAIRDLLQKLPHSNYCLLKKLIEHLERITDYEEINHMYAHNLAIVFGPTLLKSPDFSVTMANLGRHTGIVKNLILQYHWFFNIEEEATDNEFHEFSDPNTQYNPHSELPISDDNSSSEEAEHGWEGNSSAAETYGAESYDEFQQQGSIISTDDQSLIEEEYEDHQQLKNMDTDITSSLDDGTQVVDQFFIGAAATAPGHRESMLPDVIEDPEGEREESDNERLIIPS</sequence>
<feature type="region of interest" description="Disordered" evidence="3">
    <location>
        <begin position="1740"/>
        <end position="1777"/>
    </location>
</feature>
<feature type="domain" description="N-terminal Ras-GEF" evidence="7">
    <location>
        <begin position="510"/>
        <end position="635"/>
    </location>
</feature>
<dbReference type="GO" id="GO:0005085">
    <property type="term" value="F:guanyl-nucleotide exchange factor activity"/>
    <property type="evidence" value="ECO:0007669"/>
    <property type="project" value="UniProtKB-KW"/>
</dbReference>
<dbReference type="Pfam" id="PF00617">
    <property type="entry name" value="RasGEF"/>
    <property type="match status" value="1"/>
</dbReference>
<dbReference type="PROSITE" id="PS50009">
    <property type="entry name" value="RASGEF_CAT"/>
    <property type="match status" value="1"/>
</dbReference>
<gene>
    <name evidence="9" type="ORF">ALEPTO_LOCUS2349</name>
</gene>
<evidence type="ECO:0000259" key="6">
    <source>
        <dbReference type="PROSITE" id="PS50009"/>
    </source>
</evidence>
<dbReference type="GO" id="GO:0005096">
    <property type="term" value="F:GTPase activator activity"/>
    <property type="evidence" value="ECO:0007669"/>
    <property type="project" value="UniProtKB-KW"/>
</dbReference>
<dbReference type="InterPro" id="IPR036964">
    <property type="entry name" value="RASGEF_cat_dom_sf"/>
</dbReference>
<dbReference type="CDD" id="cd06224">
    <property type="entry name" value="REM"/>
    <property type="match status" value="1"/>
</dbReference>
<evidence type="ECO:0000259" key="5">
    <source>
        <dbReference type="PROSITE" id="PS50003"/>
    </source>
</evidence>
<dbReference type="Gene3D" id="1.20.870.10">
    <property type="entry name" value="Son of sevenless (SoS) protein Chain: S domain 1"/>
    <property type="match status" value="2"/>
</dbReference>
<dbReference type="InterPro" id="IPR050729">
    <property type="entry name" value="Rho-GAP"/>
</dbReference>
<dbReference type="Gene3D" id="1.10.555.10">
    <property type="entry name" value="Rho GTPase activation protein"/>
    <property type="match status" value="1"/>
</dbReference>
<feature type="region of interest" description="Disordered" evidence="3">
    <location>
        <begin position="2183"/>
        <end position="2213"/>
    </location>
</feature>
<evidence type="ECO:0000313" key="9">
    <source>
        <dbReference type="EMBL" id="CAG8478191.1"/>
    </source>
</evidence>
<dbReference type="Pfam" id="PF00620">
    <property type="entry name" value="RhoGAP"/>
    <property type="match status" value="1"/>
</dbReference>
<dbReference type="EMBL" id="CAJVPS010000336">
    <property type="protein sequence ID" value="CAG8478191.1"/>
    <property type="molecule type" value="Genomic_DNA"/>
</dbReference>
<feature type="region of interest" description="Disordered" evidence="3">
    <location>
        <begin position="1042"/>
        <end position="1083"/>
    </location>
</feature>
<keyword evidence="4" id="KW-1133">Transmembrane helix</keyword>
<feature type="compositionally biased region" description="Basic residues" evidence="3">
    <location>
        <begin position="1"/>
        <end position="11"/>
    </location>
</feature>
<dbReference type="PROSITE" id="PS50212">
    <property type="entry name" value="RASGEF_NTER"/>
    <property type="match status" value="2"/>
</dbReference>
<keyword evidence="1" id="KW-0343">GTPase activation</keyword>
<evidence type="ECO:0000259" key="8">
    <source>
        <dbReference type="PROSITE" id="PS50238"/>
    </source>
</evidence>
<feature type="domain" description="Rho-GAP" evidence="8">
    <location>
        <begin position="1880"/>
        <end position="2067"/>
    </location>
</feature>
<evidence type="ECO:0000256" key="4">
    <source>
        <dbReference type="SAM" id="Phobius"/>
    </source>
</evidence>
<dbReference type="SMART" id="SM00147">
    <property type="entry name" value="RasGEF"/>
    <property type="match status" value="1"/>
</dbReference>
<feature type="region of interest" description="Disordered" evidence="3">
    <location>
        <begin position="78"/>
        <end position="107"/>
    </location>
</feature>
<feature type="compositionally biased region" description="Acidic residues" evidence="3">
    <location>
        <begin position="2193"/>
        <end position="2205"/>
    </location>
</feature>
<dbReference type="SMART" id="SM00324">
    <property type="entry name" value="RhoGAP"/>
    <property type="match status" value="1"/>
</dbReference>
<feature type="compositionally biased region" description="Low complexity" evidence="3">
    <location>
        <begin position="19"/>
        <end position="42"/>
    </location>
</feature>
<reference evidence="9" key="1">
    <citation type="submission" date="2021-06" db="EMBL/GenBank/DDBJ databases">
        <authorList>
            <person name="Kallberg Y."/>
            <person name="Tangrot J."/>
            <person name="Rosling A."/>
        </authorList>
    </citation>
    <scope>NUCLEOTIDE SEQUENCE</scope>
    <source>
        <strain evidence="9">FL130A</strain>
    </source>
</reference>
<dbReference type="Pfam" id="PF00618">
    <property type="entry name" value="RasGEF_N"/>
    <property type="match status" value="1"/>
</dbReference>
<evidence type="ECO:0000259" key="7">
    <source>
        <dbReference type="PROSITE" id="PS50212"/>
    </source>
</evidence>
<keyword evidence="4" id="KW-0472">Membrane</keyword>
<dbReference type="SUPFAM" id="SSF48350">
    <property type="entry name" value="GTPase activation domain, GAP"/>
    <property type="match status" value="1"/>
</dbReference>
<dbReference type="InterPro" id="IPR008936">
    <property type="entry name" value="Rho_GTPase_activation_prot"/>
</dbReference>
<dbReference type="InterPro" id="IPR011993">
    <property type="entry name" value="PH-like_dom_sf"/>
</dbReference>
<evidence type="ECO:0000256" key="2">
    <source>
        <dbReference type="PROSITE-ProRule" id="PRU00168"/>
    </source>
</evidence>
<dbReference type="SMART" id="SM00233">
    <property type="entry name" value="PH"/>
    <property type="match status" value="2"/>
</dbReference>
<dbReference type="InterPro" id="IPR023578">
    <property type="entry name" value="Ras_GEF_dom_sf"/>
</dbReference>
<feature type="region of interest" description="Disordered" evidence="3">
    <location>
        <begin position="642"/>
        <end position="664"/>
    </location>
</feature>
<protein>
    <submittedName>
        <fullName evidence="9">13821_t:CDS:1</fullName>
    </submittedName>
</protein>
<dbReference type="SUPFAM" id="SSF50729">
    <property type="entry name" value="PH domain-like"/>
    <property type="match status" value="1"/>
</dbReference>
<dbReference type="InterPro" id="IPR000198">
    <property type="entry name" value="RhoGAP_dom"/>
</dbReference>
<comment type="caution">
    <text evidence="9">The sequence shown here is derived from an EMBL/GenBank/DDBJ whole genome shotgun (WGS) entry which is preliminary data.</text>
</comment>
<feature type="domain" description="PH" evidence="5">
    <location>
        <begin position="1805"/>
        <end position="1837"/>
    </location>
</feature>
<dbReference type="PANTHER" id="PTHR23176:SF129">
    <property type="entry name" value="RHO GTPASE ACTIVATING PROTEIN AT 16F, ISOFORM E-RELATED"/>
    <property type="match status" value="1"/>
</dbReference>
<name>A0A9N8W5Q1_9GLOM</name>
<dbReference type="GO" id="GO:0007264">
    <property type="term" value="P:small GTPase-mediated signal transduction"/>
    <property type="evidence" value="ECO:0007669"/>
    <property type="project" value="InterPro"/>
</dbReference>
<dbReference type="Gene3D" id="1.10.840.10">
    <property type="entry name" value="Ras guanine-nucleotide exchange factors catalytic domain"/>
    <property type="match status" value="1"/>
</dbReference>
<feature type="region of interest" description="Disordered" evidence="3">
    <location>
        <begin position="1"/>
        <end position="42"/>
    </location>
</feature>
<feature type="compositionally biased region" description="Basic and acidic residues" evidence="3">
    <location>
        <begin position="1740"/>
        <end position="1765"/>
    </location>
</feature>
<dbReference type="SMART" id="SM00229">
    <property type="entry name" value="RasGEFN"/>
    <property type="match status" value="2"/>
</dbReference>
<dbReference type="SUPFAM" id="SSF48366">
    <property type="entry name" value="Ras GEF"/>
    <property type="match status" value="2"/>
</dbReference>
<feature type="transmembrane region" description="Helical" evidence="4">
    <location>
        <begin position="155"/>
        <end position="177"/>
    </location>
</feature>
<evidence type="ECO:0000313" key="10">
    <source>
        <dbReference type="Proteomes" id="UP000789508"/>
    </source>
</evidence>
<dbReference type="PROSITE" id="PS50003">
    <property type="entry name" value="PH_DOMAIN"/>
    <property type="match status" value="1"/>
</dbReference>
<feature type="compositionally biased region" description="Polar residues" evidence="3">
    <location>
        <begin position="270"/>
        <end position="280"/>
    </location>
</feature>
<feature type="compositionally biased region" description="Basic residues" evidence="3">
    <location>
        <begin position="78"/>
        <end position="87"/>
    </location>
</feature>
<feature type="region of interest" description="Disordered" evidence="3">
    <location>
        <begin position="2079"/>
        <end position="2117"/>
    </location>
</feature>
<feature type="compositionally biased region" description="Low complexity" evidence="3">
    <location>
        <begin position="1043"/>
        <end position="1070"/>
    </location>
</feature>
<feature type="compositionally biased region" description="Low complexity" evidence="3">
    <location>
        <begin position="645"/>
        <end position="658"/>
    </location>
</feature>
<organism evidence="9 10">
    <name type="scientific">Ambispora leptoticha</name>
    <dbReference type="NCBI Taxonomy" id="144679"/>
    <lineage>
        <taxon>Eukaryota</taxon>
        <taxon>Fungi</taxon>
        <taxon>Fungi incertae sedis</taxon>
        <taxon>Mucoromycota</taxon>
        <taxon>Glomeromycotina</taxon>
        <taxon>Glomeromycetes</taxon>
        <taxon>Archaeosporales</taxon>
        <taxon>Ambisporaceae</taxon>
        <taxon>Ambispora</taxon>
    </lineage>
</organism>
<dbReference type="Proteomes" id="UP000789508">
    <property type="component" value="Unassembled WGS sequence"/>
</dbReference>
<accession>A0A9N8W5Q1</accession>
<keyword evidence="4" id="KW-0812">Transmembrane</keyword>
<feature type="region of interest" description="Disordered" evidence="3">
    <location>
        <begin position="270"/>
        <end position="296"/>
    </location>
</feature>
<dbReference type="GO" id="GO:0005737">
    <property type="term" value="C:cytoplasm"/>
    <property type="evidence" value="ECO:0007669"/>
    <property type="project" value="TreeGrafter"/>
</dbReference>